<name>A0A516KMK2_9CAUD</name>
<proteinExistence type="predicted"/>
<evidence type="ECO:0008006" key="3">
    <source>
        <dbReference type="Google" id="ProtNLM"/>
    </source>
</evidence>
<dbReference type="Proteomes" id="UP000317800">
    <property type="component" value="Segment"/>
</dbReference>
<organism evidence="1 2">
    <name type="scientific">Bacillus phage vB_BmeM-Goe8</name>
    <dbReference type="NCBI Taxonomy" id="2593638"/>
    <lineage>
        <taxon>Viruses</taxon>
        <taxon>Duplodnaviria</taxon>
        <taxon>Heunggongvirae</taxon>
        <taxon>Uroviricota</taxon>
        <taxon>Caudoviricetes</taxon>
        <taxon>Herelleviridae</taxon>
        <taxon>Bastillevirinae</taxon>
        <taxon>Goettingenvirus</taxon>
        <taxon>Goettingenvirus goe8</taxon>
    </lineage>
</organism>
<gene>
    <name evidence="1" type="ORF">Goe8_c00220</name>
</gene>
<reference evidence="1 2" key="1">
    <citation type="submission" date="2019-06" db="EMBL/GenBank/DDBJ databases">
        <authorList>
            <person name="Hertel R."/>
        </authorList>
    </citation>
    <scope>NUCLEOTIDE SEQUENCE [LARGE SCALE GENOMIC DNA]</scope>
</reference>
<accession>A0A516KMK2</accession>
<dbReference type="EMBL" id="MN043729">
    <property type="protein sequence ID" value="QDP42806.1"/>
    <property type="molecule type" value="Genomic_DNA"/>
</dbReference>
<evidence type="ECO:0000313" key="1">
    <source>
        <dbReference type="EMBL" id="QDP42806.1"/>
    </source>
</evidence>
<sequence length="107" mass="12019">MRRGDIYIHTASGGLYTYKGIVVPLAPNVPAYTSQTLTCAKHEETEETIYLRRIGTSDAYEGNVDGAAVVYKSHKDGQVWVRPVDKFFGNNDYGARRFMPYNPSEPQ</sequence>
<protein>
    <recommendedName>
        <fullName evidence="3">DUF1653 domain-containing protein</fullName>
    </recommendedName>
</protein>
<keyword evidence="2" id="KW-1185">Reference proteome</keyword>
<evidence type="ECO:0000313" key="2">
    <source>
        <dbReference type="Proteomes" id="UP000317800"/>
    </source>
</evidence>